<dbReference type="PANTHER" id="PTHR30461">
    <property type="entry name" value="DNA-INVERTASE FROM LAMBDOID PROPHAGE"/>
    <property type="match status" value="1"/>
</dbReference>
<evidence type="ECO:0000256" key="4">
    <source>
        <dbReference type="PIRSR" id="PIRSR606118-50"/>
    </source>
</evidence>
<evidence type="ECO:0000256" key="1">
    <source>
        <dbReference type="ARBA" id="ARBA00022908"/>
    </source>
</evidence>
<organism evidence="7 8">
    <name type="scientific">Cereibacter azotoformans</name>
    <dbReference type="NCBI Taxonomy" id="43057"/>
    <lineage>
        <taxon>Bacteria</taxon>
        <taxon>Pseudomonadati</taxon>
        <taxon>Pseudomonadota</taxon>
        <taxon>Alphaproteobacteria</taxon>
        <taxon>Rhodobacterales</taxon>
        <taxon>Paracoccaceae</taxon>
        <taxon>Cereibacter</taxon>
    </lineage>
</organism>
<dbReference type="SMART" id="SM00857">
    <property type="entry name" value="Resolvase"/>
    <property type="match status" value="1"/>
</dbReference>
<dbReference type="PROSITE" id="PS00397">
    <property type="entry name" value="RECOMBINASES_1"/>
    <property type="match status" value="1"/>
</dbReference>
<evidence type="ECO:0000256" key="5">
    <source>
        <dbReference type="PROSITE-ProRule" id="PRU10137"/>
    </source>
</evidence>
<feature type="active site" description="O-(5'-phospho-DNA)-serine intermediate" evidence="4 5">
    <location>
        <position position="10"/>
    </location>
</feature>
<keyword evidence="3" id="KW-0233">DNA recombination</keyword>
<evidence type="ECO:0000259" key="6">
    <source>
        <dbReference type="PROSITE" id="PS51736"/>
    </source>
</evidence>
<dbReference type="InterPro" id="IPR006119">
    <property type="entry name" value="Resolv_N"/>
</dbReference>
<name>A0A2T5JQ35_9RHOB</name>
<dbReference type="InterPro" id="IPR036162">
    <property type="entry name" value="Resolvase-like_N_sf"/>
</dbReference>
<accession>A0A2T5JQ35</accession>
<feature type="domain" description="Resolvase/invertase-type recombinase catalytic" evidence="6">
    <location>
        <begin position="2"/>
        <end position="137"/>
    </location>
</feature>
<dbReference type="InterPro" id="IPR006118">
    <property type="entry name" value="Recombinase_CS"/>
</dbReference>
<dbReference type="Proteomes" id="UP000244060">
    <property type="component" value="Unassembled WGS sequence"/>
</dbReference>
<sequence>MKFVTYLRVSTERQGQSGLGLEAQRAAVAAHVAARGEVVAEFIEIESGKRSDRPELAKALAVAKRAGAILLIAKLDRLARNVAFIANLLESGVEVTAADMPEANRFVLHIMAAVAEQEGRAISERTRAALAAARARGVKLGWSMPERKDEQRRASASGALQNVLKADQHAASVLHLVRQHVEQGASLRQVASQLNAQGVRTARGGAWHAGTVRNILARSLEGRIERTGCAL</sequence>
<dbReference type="PROSITE" id="PS51736">
    <property type="entry name" value="RECOMBINASES_3"/>
    <property type="match status" value="1"/>
</dbReference>
<dbReference type="AlphaFoldDB" id="A0A2T5JQ35"/>
<dbReference type="InterPro" id="IPR038109">
    <property type="entry name" value="DNA_bind_recomb_sf"/>
</dbReference>
<protein>
    <submittedName>
        <fullName evidence="7">Recombinase</fullName>
    </submittedName>
</protein>
<dbReference type="GO" id="GO:0015074">
    <property type="term" value="P:DNA integration"/>
    <property type="evidence" value="ECO:0007669"/>
    <property type="project" value="UniProtKB-KW"/>
</dbReference>
<dbReference type="Gene3D" id="3.40.50.1390">
    <property type="entry name" value="Resolvase, N-terminal catalytic domain"/>
    <property type="match status" value="1"/>
</dbReference>
<proteinExistence type="predicted"/>
<dbReference type="GO" id="GO:0003677">
    <property type="term" value="F:DNA binding"/>
    <property type="evidence" value="ECO:0007669"/>
    <property type="project" value="UniProtKB-KW"/>
</dbReference>
<comment type="caution">
    <text evidence="7">The sequence shown here is derived from an EMBL/GenBank/DDBJ whole genome shotgun (WGS) entry which is preliminary data.</text>
</comment>
<dbReference type="GO" id="GO:0000150">
    <property type="term" value="F:DNA strand exchange activity"/>
    <property type="evidence" value="ECO:0007669"/>
    <property type="project" value="InterPro"/>
</dbReference>
<dbReference type="PANTHER" id="PTHR30461:SF2">
    <property type="entry name" value="SERINE RECOMBINASE PINE-RELATED"/>
    <property type="match status" value="1"/>
</dbReference>
<dbReference type="RefSeq" id="WP_108222601.1">
    <property type="nucleotide sequence ID" value="NZ_CP090026.1"/>
</dbReference>
<dbReference type="InterPro" id="IPR050639">
    <property type="entry name" value="SSR_resolvase"/>
</dbReference>
<keyword evidence="1" id="KW-0229">DNA integration</keyword>
<keyword evidence="8" id="KW-1185">Reference proteome</keyword>
<gene>
    <name evidence="7" type="ORF">C8J28_13124</name>
</gene>
<dbReference type="Gene3D" id="3.90.1750.20">
    <property type="entry name" value="Putative Large Serine Recombinase, Chain B, Domain 2"/>
    <property type="match status" value="1"/>
</dbReference>
<dbReference type="CDD" id="cd00338">
    <property type="entry name" value="Ser_Recombinase"/>
    <property type="match status" value="1"/>
</dbReference>
<dbReference type="InterPro" id="IPR011109">
    <property type="entry name" value="DNA_bind_recombinase_dom"/>
</dbReference>
<dbReference type="SUPFAM" id="SSF53041">
    <property type="entry name" value="Resolvase-like"/>
    <property type="match status" value="1"/>
</dbReference>
<dbReference type="OrthoDB" id="2290206at2"/>
<evidence type="ECO:0000313" key="8">
    <source>
        <dbReference type="Proteomes" id="UP000244060"/>
    </source>
</evidence>
<dbReference type="Pfam" id="PF07508">
    <property type="entry name" value="Recombinase"/>
    <property type="match status" value="1"/>
</dbReference>
<keyword evidence="2" id="KW-0238">DNA-binding</keyword>
<reference evidence="7 8" key="1">
    <citation type="submission" date="2018-04" db="EMBL/GenBank/DDBJ databases">
        <title>Genomic Encyclopedia of Type Strains, Phase III (KMG-III): the genomes of soil and plant-associated and newly described type strains.</title>
        <authorList>
            <person name="Whitman W."/>
        </authorList>
    </citation>
    <scope>NUCLEOTIDE SEQUENCE [LARGE SCALE GENOMIC DNA]</scope>
    <source>
        <strain evidence="7 8">KA25</strain>
    </source>
</reference>
<evidence type="ECO:0000256" key="2">
    <source>
        <dbReference type="ARBA" id="ARBA00023125"/>
    </source>
</evidence>
<evidence type="ECO:0000256" key="3">
    <source>
        <dbReference type="ARBA" id="ARBA00023172"/>
    </source>
</evidence>
<dbReference type="EMBL" id="QAOT01000031">
    <property type="protein sequence ID" value="PTR09913.1"/>
    <property type="molecule type" value="Genomic_DNA"/>
</dbReference>
<evidence type="ECO:0000313" key="7">
    <source>
        <dbReference type="EMBL" id="PTR09913.1"/>
    </source>
</evidence>
<dbReference type="Pfam" id="PF00239">
    <property type="entry name" value="Resolvase"/>
    <property type="match status" value="1"/>
</dbReference>